<dbReference type="Proteomes" id="UP001346149">
    <property type="component" value="Unassembled WGS sequence"/>
</dbReference>
<dbReference type="InterPro" id="IPR027417">
    <property type="entry name" value="P-loop_NTPase"/>
</dbReference>
<keyword evidence="3" id="KW-1185">Reference proteome</keyword>
<keyword evidence="1" id="KW-0812">Transmembrane</keyword>
<dbReference type="Gene3D" id="3.40.50.300">
    <property type="entry name" value="P-loop containing nucleotide triphosphate hydrolases"/>
    <property type="match status" value="1"/>
</dbReference>
<gene>
    <name evidence="2" type="ORF">SAY86_009283</name>
</gene>
<proteinExistence type="predicted"/>
<evidence type="ECO:0000313" key="2">
    <source>
        <dbReference type="EMBL" id="KAK4774348.1"/>
    </source>
</evidence>
<comment type="caution">
    <text evidence="2">The sequence shown here is derived from an EMBL/GenBank/DDBJ whole genome shotgun (WGS) entry which is preliminary data.</text>
</comment>
<evidence type="ECO:0000256" key="1">
    <source>
        <dbReference type="SAM" id="Phobius"/>
    </source>
</evidence>
<name>A0AAN7QSI6_TRANT</name>
<accession>A0AAN7QSI6</accession>
<reference evidence="2 3" key="1">
    <citation type="journal article" date="2023" name="Hortic Res">
        <title>Pangenome of water caltrop reveals structural variations and asymmetric subgenome divergence after allopolyploidization.</title>
        <authorList>
            <person name="Zhang X."/>
            <person name="Chen Y."/>
            <person name="Wang L."/>
            <person name="Yuan Y."/>
            <person name="Fang M."/>
            <person name="Shi L."/>
            <person name="Lu R."/>
            <person name="Comes H.P."/>
            <person name="Ma Y."/>
            <person name="Chen Y."/>
            <person name="Huang G."/>
            <person name="Zhou Y."/>
            <person name="Zheng Z."/>
            <person name="Qiu Y."/>
        </authorList>
    </citation>
    <scope>NUCLEOTIDE SEQUENCE [LARGE SCALE GENOMIC DNA]</scope>
    <source>
        <strain evidence="2">F231</strain>
    </source>
</reference>
<feature type="transmembrane region" description="Helical" evidence="1">
    <location>
        <begin position="87"/>
        <end position="105"/>
    </location>
</feature>
<evidence type="ECO:0000313" key="3">
    <source>
        <dbReference type="Proteomes" id="UP001346149"/>
    </source>
</evidence>
<keyword evidence="1" id="KW-1133">Transmembrane helix</keyword>
<protein>
    <submittedName>
        <fullName evidence="2">Uncharacterized protein</fullName>
    </submittedName>
</protein>
<dbReference type="EMBL" id="JAXQNO010000019">
    <property type="protein sequence ID" value="KAK4774348.1"/>
    <property type="molecule type" value="Genomic_DNA"/>
</dbReference>
<keyword evidence="1" id="KW-0472">Membrane</keyword>
<dbReference type="AlphaFoldDB" id="A0AAN7QSI6"/>
<dbReference type="SUPFAM" id="SSF52540">
    <property type="entry name" value="P-loop containing nucleoside triphosphate hydrolases"/>
    <property type="match status" value="1"/>
</dbReference>
<organism evidence="2 3">
    <name type="scientific">Trapa natans</name>
    <name type="common">Water chestnut</name>
    <dbReference type="NCBI Taxonomy" id="22666"/>
    <lineage>
        <taxon>Eukaryota</taxon>
        <taxon>Viridiplantae</taxon>
        <taxon>Streptophyta</taxon>
        <taxon>Embryophyta</taxon>
        <taxon>Tracheophyta</taxon>
        <taxon>Spermatophyta</taxon>
        <taxon>Magnoliopsida</taxon>
        <taxon>eudicotyledons</taxon>
        <taxon>Gunneridae</taxon>
        <taxon>Pentapetalae</taxon>
        <taxon>rosids</taxon>
        <taxon>malvids</taxon>
        <taxon>Myrtales</taxon>
        <taxon>Lythraceae</taxon>
        <taxon>Trapa</taxon>
    </lineage>
</organism>
<sequence>MQVYEILQKLLHCFHWIVPGYIMGGENRSKEKARLRKGISILIGTPGCVLDHLKTHHLSYMHIYAGWSLMKQTGLFLSYVTDCLMKSSMIILFYFFFCWVVFYIWPHCITLNLNVDRILELGFGKDIEEILDVLCTREDGSVEGKR</sequence>